<protein>
    <submittedName>
        <fullName evidence="1">Uncharacterized protein</fullName>
    </submittedName>
</protein>
<dbReference type="STRING" id="1227493.C483_00904"/>
<evidence type="ECO:0000313" key="1">
    <source>
        <dbReference type="EMBL" id="ELY95660.1"/>
    </source>
</evidence>
<sequence length="312" mass="35366">MDAIITGENDERVGLYVTDNAGVEHWIEVEFDGEIQYHEQEVYPNKGSKRSDEENVHVAQSRRFARYHVYRERGHPTLEPWQTPEGPAIVAASIADLPTETFEHHFGTYYQQFRSTIDADSNPVIDPPEADGLTAYLQYVYLDIDLESLLGQQVVRSLAAVLEASHDRAKVTQAIREALEQSGVNAESFTIADVSDLGVLYQTRTGDEKRDPRRSDMGAPDARLELFPIDAPWEAYLPVEGFQMLVVHHLLCQTRDCYLQMGLEPPASVKILGTGTFRQTVRNEHLEQYEPVHYTDSSVDSYRLPDLSALER</sequence>
<accession>M0AA77</accession>
<dbReference type="AlphaFoldDB" id="M0AA77"/>
<reference evidence="1 2" key="1">
    <citation type="journal article" date="2014" name="PLoS Genet.">
        <title>Phylogenetically driven sequencing of extremely halophilic archaea reveals strategies for static and dynamic osmo-response.</title>
        <authorList>
            <person name="Becker E.A."/>
            <person name="Seitzer P.M."/>
            <person name="Tritt A."/>
            <person name="Larsen D."/>
            <person name="Krusor M."/>
            <person name="Yao A.I."/>
            <person name="Wu D."/>
            <person name="Madern D."/>
            <person name="Eisen J.A."/>
            <person name="Darling A.E."/>
            <person name="Facciotti M.T."/>
        </authorList>
    </citation>
    <scope>NUCLEOTIDE SEQUENCE [LARGE SCALE GENOMIC DNA]</scope>
    <source>
        <strain evidence="1 2">JCM 10989</strain>
    </source>
</reference>
<dbReference type="EMBL" id="AOIM01000007">
    <property type="protein sequence ID" value="ELY95660.1"/>
    <property type="molecule type" value="Genomic_DNA"/>
</dbReference>
<dbReference type="OrthoDB" id="242611at2157"/>
<evidence type="ECO:0000313" key="2">
    <source>
        <dbReference type="Proteomes" id="UP000011519"/>
    </source>
</evidence>
<dbReference type="RefSeq" id="WP_006651457.1">
    <property type="nucleotide sequence ID" value="NZ_AOIM01000007.1"/>
</dbReference>
<name>M0AA77_9EURY</name>
<gene>
    <name evidence="1" type="ORF">C483_00904</name>
</gene>
<dbReference type="InterPro" id="IPR058264">
    <property type="entry name" value="DUF7958"/>
</dbReference>
<proteinExistence type="predicted"/>
<comment type="caution">
    <text evidence="1">The sequence shown here is derived from an EMBL/GenBank/DDBJ whole genome shotgun (WGS) entry which is preliminary data.</text>
</comment>
<dbReference type="Pfam" id="PF25858">
    <property type="entry name" value="DUF7958"/>
    <property type="match status" value="1"/>
</dbReference>
<organism evidence="1 2">
    <name type="scientific">Natrialba hulunbeirensis JCM 10989</name>
    <dbReference type="NCBI Taxonomy" id="1227493"/>
    <lineage>
        <taxon>Archaea</taxon>
        <taxon>Methanobacteriati</taxon>
        <taxon>Methanobacteriota</taxon>
        <taxon>Stenosarchaea group</taxon>
        <taxon>Halobacteria</taxon>
        <taxon>Halobacteriales</taxon>
        <taxon>Natrialbaceae</taxon>
        <taxon>Natrialba</taxon>
    </lineage>
</organism>
<keyword evidence="2" id="KW-1185">Reference proteome</keyword>
<dbReference type="Proteomes" id="UP000011519">
    <property type="component" value="Unassembled WGS sequence"/>
</dbReference>